<dbReference type="EMBL" id="CP090171">
    <property type="protein sequence ID" value="UJO22317.1"/>
    <property type="molecule type" value="Genomic_DNA"/>
</dbReference>
<evidence type="ECO:0000313" key="1">
    <source>
        <dbReference type="EMBL" id="UJO22317.1"/>
    </source>
</evidence>
<dbReference type="GeneID" id="71989074"/>
<proteinExistence type="predicted"/>
<evidence type="ECO:0000313" key="2">
    <source>
        <dbReference type="Proteomes" id="UP000756132"/>
    </source>
</evidence>
<dbReference type="KEGG" id="ffu:CLAFUR5_09196"/>
<dbReference type="OrthoDB" id="3637697at2759"/>
<reference evidence="1" key="1">
    <citation type="submission" date="2021-12" db="EMBL/GenBank/DDBJ databases">
        <authorList>
            <person name="Zaccaron A."/>
            <person name="Stergiopoulos I."/>
        </authorList>
    </citation>
    <scope>NUCLEOTIDE SEQUENCE</scope>
    <source>
        <strain evidence="1">Race5_Kim</strain>
    </source>
</reference>
<gene>
    <name evidence="1" type="ORF">CLAFUR5_09196</name>
</gene>
<dbReference type="Proteomes" id="UP000756132">
    <property type="component" value="Chromosome 9"/>
</dbReference>
<accession>A0A9Q8UU07</accession>
<organism evidence="1 2">
    <name type="scientific">Passalora fulva</name>
    <name type="common">Tomato leaf mold</name>
    <name type="synonym">Cladosporium fulvum</name>
    <dbReference type="NCBI Taxonomy" id="5499"/>
    <lineage>
        <taxon>Eukaryota</taxon>
        <taxon>Fungi</taxon>
        <taxon>Dikarya</taxon>
        <taxon>Ascomycota</taxon>
        <taxon>Pezizomycotina</taxon>
        <taxon>Dothideomycetes</taxon>
        <taxon>Dothideomycetidae</taxon>
        <taxon>Mycosphaerellales</taxon>
        <taxon>Mycosphaerellaceae</taxon>
        <taxon>Fulvia</taxon>
    </lineage>
</organism>
<dbReference type="AlphaFoldDB" id="A0A9Q8UU07"/>
<sequence length="252" mass="28914">MARSNTKADASPPSQALPSDAEMIALFKDAPDTVLKQISSKLSVSGIWRKNHRHELSPATLRDSEYMTTLLRDASTSARKKIQKKLMPFMPYLIKDRTAQSALMRLPRELRNSIIGFDVEDRPKILAREGSDYMKKHSMPLLRVCKQLYYETAEALYGARPVFVRGIDNFDTNAQHKQFIRRVLLQDFSKVLPERADARSLAARWEEKEGFKPGTVFCHFKGSQEMEEDRWVNAMGKTIVLISTPSKEWDYS</sequence>
<keyword evidence="2" id="KW-1185">Reference proteome</keyword>
<reference evidence="1" key="2">
    <citation type="journal article" date="2022" name="Microb. Genom.">
        <title>A chromosome-scale genome assembly of the tomato pathogen Cladosporium fulvum reveals a compartmentalized genome architecture and the presence of a dispensable chromosome.</title>
        <authorList>
            <person name="Zaccaron A.Z."/>
            <person name="Chen L.H."/>
            <person name="Samaras A."/>
            <person name="Stergiopoulos I."/>
        </authorList>
    </citation>
    <scope>NUCLEOTIDE SEQUENCE</scope>
    <source>
        <strain evidence="1">Race5_Kim</strain>
    </source>
</reference>
<dbReference type="RefSeq" id="XP_047766683.1">
    <property type="nucleotide sequence ID" value="XM_047908344.1"/>
</dbReference>
<protein>
    <submittedName>
        <fullName evidence="1">Uncharacterized protein</fullName>
    </submittedName>
</protein>
<name>A0A9Q8UU07_PASFU</name>